<accession>D2VXP1</accession>
<dbReference type="GeneID" id="8863529"/>
<dbReference type="OrthoDB" id="1934535at2759"/>
<evidence type="ECO:0000256" key="1">
    <source>
        <dbReference type="ARBA" id="ARBA00022737"/>
    </source>
</evidence>
<sequence>MNELNYLYEQVYAKNINNHFNIVKLVKKGISGTPLFVTVSELLSKSNILHTNIASKLSLLGVEYLELAKKEQDAEFLKKLGGTISKTYGDLFDVDKNNLLPLENYFSFYLNFISYYWNLYSDVLDRKLLKYVSVRFLYLYARLVHDSAYDVSSSREAEYVHQVLIENQIPLTNDIYHCLLVIYAHTGKQDLCENLFNTIINSSNDNMNDMNDSNDMNNINLNNINDMNNNMNNMNNSNNSNNSNNNSNNIYDSKRTIYQSMVNAYSIMGNFEKALYYATQVKMNIEVLNALLKSVATLCLPNMRNLNDEDYILSCLQKTIQLFADHSIQYDGITLNTLINIYGLLGKLPYMIKHFQMLVDNINFKEYVNAITFTTVIRHLCMNDHFDSALDMFNRMKELNIKPTRVTYKVLLEGMILTGKDCLPMIMQNMKYDNISMDDHLVGSIVLYYASRTRNEQQLMDILSVVDRHKSEYTPKVYEHLVLFYCKINNFSRARFLIYEMLERGVTPTMRTFTHFITFLHTHMDSFDLLHILLPIEQDIVNYITQRKKGELNSLSNTIFDGKDLGIGLSLLQIMLQKVDFTQLQTKIEHLSRDHYLNKNVSYILSGLIKTDPNANVKDFIDNLIYLFESCGCSPFASTNALFLHVISELKGPFEMKQFYLEMKRNNLILDIRSFNLYLEALLNTEGSNSMWKYFNTCQTSTEIIKINPDIDTLHILIRSIRDFNDMEFILSKYRQFIDSTRYLSPKLSKQKTSKNSPQLKEEIISSILDAIESKESLINSNQTFARIEQMKDYLQKALFSFIE</sequence>
<dbReference type="Gene3D" id="1.25.40.10">
    <property type="entry name" value="Tetratricopeptide repeat domain"/>
    <property type="match status" value="2"/>
</dbReference>
<dbReference type="InterPro" id="IPR051240">
    <property type="entry name" value="Mito_RNA-Proc/Resp"/>
</dbReference>
<dbReference type="InterPro" id="IPR002885">
    <property type="entry name" value="PPR_rpt"/>
</dbReference>
<dbReference type="PANTHER" id="PTHR47933">
    <property type="entry name" value="PENTATRICOPEPTIDE REPEAT-CONTAINING PROTEIN 1, MITOCHONDRIAL"/>
    <property type="match status" value="1"/>
</dbReference>
<dbReference type="PROSITE" id="PS51375">
    <property type="entry name" value="PPR"/>
    <property type="match status" value="2"/>
</dbReference>
<dbReference type="EMBL" id="GG738908">
    <property type="protein sequence ID" value="EFC38326.1"/>
    <property type="molecule type" value="Genomic_DNA"/>
</dbReference>
<reference evidence="3 4" key="1">
    <citation type="journal article" date="2010" name="Cell">
        <title>The genome of Naegleria gruberi illuminates early eukaryotic versatility.</title>
        <authorList>
            <person name="Fritz-Laylin L.K."/>
            <person name="Prochnik S.E."/>
            <person name="Ginger M.L."/>
            <person name="Dacks J.B."/>
            <person name="Carpenter M.L."/>
            <person name="Field M.C."/>
            <person name="Kuo A."/>
            <person name="Paredez A."/>
            <person name="Chapman J."/>
            <person name="Pham J."/>
            <person name="Shu S."/>
            <person name="Neupane R."/>
            <person name="Cipriano M."/>
            <person name="Mancuso J."/>
            <person name="Tu H."/>
            <person name="Salamov A."/>
            <person name="Lindquist E."/>
            <person name="Shapiro H."/>
            <person name="Lucas S."/>
            <person name="Grigoriev I.V."/>
            <person name="Cande W.Z."/>
            <person name="Fulton C."/>
            <person name="Rokhsar D.S."/>
            <person name="Dawson S.C."/>
        </authorList>
    </citation>
    <scope>NUCLEOTIDE SEQUENCE [LARGE SCALE GENOMIC DNA]</scope>
    <source>
        <strain evidence="3 4">NEG-M</strain>
    </source>
</reference>
<keyword evidence="4" id="KW-1185">Reference proteome</keyword>
<evidence type="ECO:0000313" key="4">
    <source>
        <dbReference type="Proteomes" id="UP000006671"/>
    </source>
</evidence>
<feature type="repeat" description="PPR" evidence="2">
    <location>
        <begin position="474"/>
        <end position="508"/>
    </location>
</feature>
<protein>
    <submittedName>
        <fullName evidence="3">Predicted protein</fullName>
    </submittedName>
</protein>
<name>D2VXP1_NAEGR</name>
<dbReference type="Pfam" id="PF13041">
    <property type="entry name" value="PPR_2"/>
    <property type="match status" value="1"/>
</dbReference>
<evidence type="ECO:0000256" key="2">
    <source>
        <dbReference type="PROSITE-ProRule" id="PRU00708"/>
    </source>
</evidence>
<dbReference type="Pfam" id="PF01535">
    <property type="entry name" value="PPR"/>
    <property type="match status" value="1"/>
</dbReference>
<keyword evidence="1" id="KW-0677">Repeat</keyword>
<dbReference type="GO" id="GO:0003729">
    <property type="term" value="F:mRNA binding"/>
    <property type="evidence" value="ECO:0007669"/>
    <property type="project" value="TreeGrafter"/>
</dbReference>
<proteinExistence type="predicted"/>
<dbReference type="KEGG" id="ngr:NAEGRDRAFT_81622"/>
<dbReference type="PANTHER" id="PTHR47933:SF11">
    <property type="entry name" value="PENTATRICOPEPTIDE REPEAT-CONTAINING PROTEIN 2"/>
    <property type="match status" value="1"/>
</dbReference>
<dbReference type="STRING" id="5762.D2VXP1"/>
<dbReference type="RefSeq" id="XP_002671070.1">
    <property type="nucleotide sequence ID" value="XM_002671024.1"/>
</dbReference>
<dbReference type="eggNOG" id="KOG4197">
    <property type="taxonomic scope" value="Eukaryota"/>
</dbReference>
<gene>
    <name evidence="3" type="ORF">NAEGRDRAFT_81622</name>
</gene>
<dbReference type="OMA" id="FARIEQM"/>
<dbReference type="InterPro" id="IPR011990">
    <property type="entry name" value="TPR-like_helical_dom_sf"/>
</dbReference>
<dbReference type="NCBIfam" id="TIGR00756">
    <property type="entry name" value="PPR"/>
    <property type="match status" value="1"/>
</dbReference>
<dbReference type="InParanoid" id="D2VXP1"/>
<dbReference type="Proteomes" id="UP000006671">
    <property type="component" value="Unassembled WGS sequence"/>
</dbReference>
<dbReference type="VEuPathDB" id="AmoebaDB:NAEGRDRAFT_81622"/>
<dbReference type="AlphaFoldDB" id="D2VXP1"/>
<feature type="repeat" description="PPR" evidence="2">
    <location>
        <begin position="369"/>
        <end position="403"/>
    </location>
</feature>
<evidence type="ECO:0000313" key="3">
    <source>
        <dbReference type="EMBL" id="EFC38326.1"/>
    </source>
</evidence>
<organism evidence="4">
    <name type="scientific">Naegleria gruberi</name>
    <name type="common">Amoeba</name>
    <dbReference type="NCBI Taxonomy" id="5762"/>
    <lineage>
        <taxon>Eukaryota</taxon>
        <taxon>Discoba</taxon>
        <taxon>Heterolobosea</taxon>
        <taxon>Tetramitia</taxon>
        <taxon>Eutetramitia</taxon>
        <taxon>Vahlkampfiidae</taxon>
        <taxon>Naegleria</taxon>
    </lineage>
</organism>